<dbReference type="EMBL" id="CAAALY010244531">
    <property type="protein sequence ID" value="VEL32698.1"/>
    <property type="molecule type" value="Genomic_DNA"/>
</dbReference>
<organism evidence="1 2">
    <name type="scientific">Protopolystoma xenopodis</name>
    <dbReference type="NCBI Taxonomy" id="117903"/>
    <lineage>
        <taxon>Eukaryota</taxon>
        <taxon>Metazoa</taxon>
        <taxon>Spiralia</taxon>
        <taxon>Lophotrochozoa</taxon>
        <taxon>Platyhelminthes</taxon>
        <taxon>Monogenea</taxon>
        <taxon>Polyopisthocotylea</taxon>
        <taxon>Polystomatidea</taxon>
        <taxon>Polystomatidae</taxon>
        <taxon>Protopolystoma</taxon>
    </lineage>
</organism>
<accession>A0A3S5AZU5</accession>
<sequence length="86" mass="9456">MSQHPFGFNNRQYSLDSVYNERAAPRMSQFYYDARHHHPVIPVSGTGAPHYAQVGCQDTAFANFAARGLVKSTGCLWAGGAPGLIW</sequence>
<dbReference type="Proteomes" id="UP000784294">
    <property type="component" value="Unassembled WGS sequence"/>
</dbReference>
<proteinExistence type="predicted"/>
<reference evidence="1" key="1">
    <citation type="submission" date="2018-11" db="EMBL/GenBank/DDBJ databases">
        <authorList>
            <consortium name="Pathogen Informatics"/>
        </authorList>
    </citation>
    <scope>NUCLEOTIDE SEQUENCE</scope>
</reference>
<comment type="caution">
    <text evidence="1">The sequence shown here is derived from an EMBL/GenBank/DDBJ whole genome shotgun (WGS) entry which is preliminary data.</text>
</comment>
<name>A0A3S5AZU5_9PLAT</name>
<dbReference type="AlphaFoldDB" id="A0A3S5AZU5"/>
<evidence type="ECO:0000313" key="1">
    <source>
        <dbReference type="EMBL" id="VEL32698.1"/>
    </source>
</evidence>
<evidence type="ECO:0000313" key="2">
    <source>
        <dbReference type="Proteomes" id="UP000784294"/>
    </source>
</evidence>
<gene>
    <name evidence="1" type="ORF">PXEA_LOCUS26138</name>
</gene>
<protein>
    <submittedName>
        <fullName evidence="1">Uncharacterized protein</fullName>
    </submittedName>
</protein>
<keyword evidence="2" id="KW-1185">Reference proteome</keyword>